<accession>A0A921LER6</accession>
<proteinExistence type="predicted"/>
<protein>
    <submittedName>
        <fullName evidence="3">5-bromo-4-chloroindolyl phosphate hydrolysis family protein</fullName>
    </submittedName>
</protein>
<name>A0A921LER6_9FIRM</name>
<feature type="transmembrane region" description="Helical" evidence="2">
    <location>
        <begin position="7"/>
        <end position="25"/>
    </location>
</feature>
<evidence type="ECO:0000256" key="1">
    <source>
        <dbReference type="SAM" id="MobiDB-lite"/>
    </source>
</evidence>
<sequence length="228" mass="26179">MKDRWKEIVSIAVSAVLALLLFAALLVGLGWNILLCMGLSIVSYAGFLLVLRPVRRIGRIDIEKLGNGEVLHERLQEAGRDYRRMREAADRIQAPGLRQSASELIAIAENILKFLTDNPKKIPSARRYIDYYQETAANVLENYVELQDTRLLTDESEKIFQNTAEAVSTLKDAFQMQFQKLMQNELMDMEADLNLLKQTLRSEGYEIRREEDRGEERDSLRNEKETGV</sequence>
<keyword evidence="2" id="KW-1133">Transmembrane helix</keyword>
<keyword evidence="2" id="KW-0812">Transmembrane</keyword>
<dbReference type="Pfam" id="PF10112">
    <property type="entry name" value="Halogen_Hydrol"/>
    <property type="match status" value="1"/>
</dbReference>
<dbReference type="OrthoDB" id="1624905at2"/>
<dbReference type="EMBL" id="DYVY01000117">
    <property type="protein sequence ID" value="HJF94598.1"/>
    <property type="molecule type" value="Genomic_DNA"/>
</dbReference>
<dbReference type="Proteomes" id="UP000769156">
    <property type="component" value="Unassembled WGS sequence"/>
</dbReference>
<feature type="region of interest" description="Disordered" evidence="1">
    <location>
        <begin position="206"/>
        <end position="228"/>
    </location>
</feature>
<keyword evidence="2" id="KW-0472">Membrane</keyword>
<reference evidence="3" key="1">
    <citation type="journal article" date="2021" name="PeerJ">
        <title>Extensive microbial diversity within the chicken gut microbiome revealed by metagenomics and culture.</title>
        <authorList>
            <person name="Gilroy R."/>
            <person name="Ravi A."/>
            <person name="Getino M."/>
            <person name="Pursley I."/>
            <person name="Horton D.L."/>
            <person name="Alikhan N.F."/>
            <person name="Baker D."/>
            <person name="Gharbi K."/>
            <person name="Hall N."/>
            <person name="Watson M."/>
            <person name="Adriaenssens E.M."/>
            <person name="Foster-Nyarko E."/>
            <person name="Jarju S."/>
            <person name="Secka A."/>
            <person name="Antonio M."/>
            <person name="Oren A."/>
            <person name="Chaudhuri R.R."/>
            <person name="La Ragione R."/>
            <person name="Hildebrand F."/>
            <person name="Pallen M.J."/>
        </authorList>
    </citation>
    <scope>NUCLEOTIDE SEQUENCE</scope>
    <source>
        <strain evidence="3">ChiSjej5B23-16112</strain>
    </source>
</reference>
<gene>
    <name evidence="3" type="ORF">K8V82_07380</name>
</gene>
<evidence type="ECO:0000256" key="2">
    <source>
        <dbReference type="SAM" id="Phobius"/>
    </source>
</evidence>
<reference evidence="3" key="2">
    <citation type="submission" date="2021-09" db="EMBL/GenBank/DDBJ databases">
        <authorList>
            <person name="Gilroy R."/>
        </authorList>
    </citation>
    <scope>NUCLEOTIDE SEQUENCE</scope>
    <source>
        <strain evidence="3">ChiSjej5B23-16112</strain>
    </source>
</reference>
<evidence type="ECO:0000313" key="3">
    <source>
        <dbReference type="EMBL" id="HJF94598.1"/>
    </source>
</evidence>
<dbReference type="InterPro" id="IPR018770">
    <property type="entry name" value="ChloroindolylP_hydrolase"/>
</dbReference>
<dbReference type="AlphaFoldDB" id="A0A921LER6"/>
<evidence type="ECO:0000313" key="4">
    <source>
        <dbReference type="Proteomes" id="UP000769156"/>
    </source>
</evidence>
<feature type="transmembrane region" description="Helical" evidence="2">
    <location>
        <begin position="31"/>
        <end position="51"/>
    </location>
</feature>
<comment type="caution">
    <text evidence="3">The sequence shown here is derived from an EMBL/GenBank/DDBJ whole genome shotgun (WGS) entry which is preliminary data.</text>
</comment>
<organism evidence="3 4">
    <name type="scientific">Lachnoclostridium phocaeense</name>
    <dbReference type="NCBI Taxonomy" id="1871021"/>
    <lineage>
        <taxon>Bacteria</taxon>
        <taxon>Bacillati</taxon>
        <taxon>Bacillota</taxon>
        <taxon>Clostridia</taxon>
        <taxon>Lachnospirales</taxon>
        <taxon>Lachnospiraceae</taxon>
    </lineage>
</organism>